<dbReference type="InterPro" id="IPR013525">
    <property type="entry name" value="ABC2_TM"/>
</dbReference>
<dbReference type="Pfam" id="PF01061">
    <property type="entry name" value="ABC2_membrane"/>
    <property type="match status" value="1"/>
</dbReference>
<sequence>NRNLINLFTTPISLIEFIIATLILGLIKLLMVILFMGLIAFFLYRFNIFFYGWYLLPAIVNLTLVGWWVGFIIDGLIFRYGYKIQAFAWAFIFVLYPFSAVLYPVEILPPWARHISAVLPTSYIFENMRAILFSGKFNALDIYIALTLNLIYLILSTIFLKLMFKNALQNGRLIKLN</sequence>
<feature type="non-terminal residue" evidence="7">
    <location>
        <position position="1"/>
    </location>
</feature>
<accession>A0A1F5YRD0</accession>
<gene>
    <name evidence="7" type="ORF">A2W14_01180</name>
</gene>
<evidence type="ECO:0000313" key="8">
    <source>
        <dbReference type="Proteomes" id="UP000176665"/>
    </source>
</evidence>
<proteinExistence type="predicted"/>
<evidence type="ECO:0000313" key="7">
    <source>
        <dbReference type="EMBL" id="OGG02644.1"/>
    </source>
</evidence>
<evidence type="ECO:0000259" key="6">
    <source>
        <dbReference type="Pfam" id="PF01061"/>
    </source>
</evidence>
<protein>
    <recommendedName>
        <fullName evidence="6">ABC-2 type transporter transmembrane domain-containing protein</fullName>
    </recommendedName>
</protein>
<dbReference type="PANTHER" id="PTHR43229">
    <property type="entry name" value="NODULATION PROTEIN J"/>
    <property type="match status" value="1"/>
</dbReference>
<feature type="transmembrane region" description="Helical" evidence="5">
    <location>
        <begin position="86"/>
        <end position="105"/>
    </location>
</feature>
<evidence type="ECO:0000256" key="3">
    <source>
        <dbReference type="ARBA" id="ARBA00022989"/>
    </source>
</evidence>
<reference evidence="7 8" key="1">
    <citation type="journal article" date="2016" name="Nat. Commun.">
        <title>Thousands of microbial genomes shed light on interconnected biogeochemical processes in an aquifer system.</title>
        <authorList>
            <person name="Anantharaman K."/>
            <person name="Brown C.T."/>
            <person name="Hug L.A."/>
            <person name="Sharon I."/>
            <person name="Castelle C.J."/>
            <person name="Probst A.J."/>
            <person name="Thomas B.C."/>
            <person name="Singh A."/>
            <person name="Wilkins M.J."/>
            <person name="Karaoz U."/>
            <person name="Brodie E.L."/>
            <person name="Williams K.H."/>
            <person name="Hubbard S.S."/>
            <person name="Banfield J.F."/>
        </authorList>
    </citation>
    <scope>NUCLEOTIDE SEQUENCE [LARGE SCALE GENOMIC DNA]</scope>
</reference>
<evidence type="ECO:0000256" key="1">
    <source>
        <dbReference type="ARBA" id="ARBA00004141"/>
    </source>
</evidence>
<feature type="transmembrane region" description="Helical" evidence="5">
    <location>
        <begin position="50"/>
        <end position="74"/>
    </location>
</feature>
<dbReference type="InterPro" id="IPR051784">
    <property type="entry name" value="Nod_factor_ABC_transporter"/>
</dbReference>
<evidence type="ECO:0000256" key="5">
    <source>
        <dbReference type="SAM" id="Phobius"/>
    </source>
</evidence>
<dbReference type="Proteomes" id="UP000176665">
    <property type="component" value="Unassembled WGS sequence"/>
</dbReference>
<feature type="transmembrane region" description="Helical" evidence="5">
    <location>
        <begin position="142"/>
        <end position="164"/>
    </location>
</feature>
<keyword evidence="2 5" id="KW-0812">Transmembrane</keyword>
<dbReference type="GO" id="GO:0016020">
    <property type="term" value="C:membrane"/>
    <property type="evidence" value="ECO:0007669"/>
    <property type="project" value="UniProtKB-SubCell"/>
</dbReference>
<keyword evidence="4 5" id="KW-0472">Membrane</keyword>
<dbReference type="GO" id="GO:0140359">
    <property type="term" value="F:ABC-type transporter activity"/>
    <property type="evidence" value="ECO:0007669"/>
    <property type="project" value="InterPro"/>
</dbReference>
<dbReference type="PANTHER" id="PTHR43229:SF2">
    <property type="entry name" value="NODULATION PROTEIN J"/>
    <property type="match status" value="1"/>
</dbReference>
<dbReference type="STRING" id="1798371.A2W14_01180"/>
<keyword evidence="3 5" id="KW-1133">Transmembrane helix</keyword>
<evidence type="ECO:0000256" key="2">
    <source>
        <dbReference type="ARBA" id="ARBA00022692"/>
    </source>
</evidence>
<evidence type="ECO:0000256" key="4">
    <source>
        <dbReference type="ARBA" id="ARBA00023136"/>
    </source>
</evidence>
<feature type="domain" description="ABC-2 type transporter transmembrane" evidence="6">
    <location>
        <begin position="3"/>
        <end position="133"/>
    </location>
</feature>
<organism evidence="7 8">
    <name type="scientific">Candidatus Gottesmanbacteria bacterium RBG_16_37_8</name>
    <dbReference type="NCBI Taxonomy" id="1798371"/>
    <lineage>
        <taxon>Bacteria</taxon>
        <taxon>Candidatus Gottesmaniibacteriota</taxon>
    </lineage>
</organism>
<feature type="transmembrane region" description="Helical" evidence="5">
    <location>
        <begin position="12"/>
        <end position="44"/>
    </location>
</feature>
<dbReference type="EMBL" id="MFJA01000059">
    <property type="protein sequence ID" value="OGG02644.1"/>
    <property type="molecule type" value="Genomic_DNA"/>
</dbReference>
<comment type="subcellular location">
    <subcellularLocation>
        <location evidence="1">Membrane</location>
        <topology evidence="1">Multi-pass membrane protein</topology>
    </subcellularLocation>
</comment>
<comment type="caution">
    <text evidence="7">The sequence shown here is derived from an EMBL/GenBank/DDBJ whole genome shotgun (WGS) entry which is preliminary data.</text>
</comment>
<name>A0A1F5YRD0_9BACT</name>
<dbReference type="AlphaFoldDB" id="A0A1F5YRD0"/>